<dbReference type="PROSITE" id="PS50943">
    <property type="entry name" value="HTH_CROC1"/>
    <property type="match status" value="2"/>
</dbReference>
<evidence type="ECO:0000259" key="1">
    <source>
        <dbReference type="PROSITE" id="PS50943"/>
    </source>
</evidence>
<dbReference type="GO" id="GO:0003677">
    <property type="term" value="F:DNA binding"/>
    <property type="evidence" value="ECO:0007669"/>
    <property type="project" value="InterPro"/>
</dbReference>
<dbReference type="EMBL" id="MAYS01000108">
    <property type="protein sequence ID" value="OFC63267.1"/>
    <property type="molecule type" value="Genomic_DNA"/>
</dbReference>
<dbReference type="AlphaFoldDB" id="A0A1E7Z3A5"/>
<evidence type="ECO:0000313" key="3">
    <source>
        <dbReference type="EMBL" id="RAP73032.1"/>
    </source>
</evidence>
<evidence type="ECO:0000313" key="5">
    <source>
        <dbReference type="Proteomes" id="UP000244334"/>
    </source>
</evidence>
<comment type="caution">
    <text evidence="2">The sequence shown here is derived from an EMBL/GenBank/DDBJ whole genome shotgun (WGS) entry which is preliminary data.</text>
</comment>
<dbReference type="OrthoDB" id="6628610at2"/>
<keyword evidence="5" id="KW-1185">Reference proteome</keyword>
<sequence length="196" mass="21780">MKSIQDIRRQNINDIIDCDFNGVQTRLAEKLGTQANLVNRWARGQKVVGDTVARKIEKAANKPSNWLDVDHSLSAVAIPQEEITPSDTGQLAAHNLEAWMQNNRDLSSQGKLSKASGVAQATINRMLNNEVSVSISTLEAIASAFGHRGYELLIHPRDPSTIHYDRARYALLPESEKSKIESYVDFVIVQNGKTQE</sequence>
<dbReference type="InterPro" id="IPR001387">
    <property type="entry name" value="Cro/C1-type_HTH"/>
</dbReference>
<dbReference type="SUPFAM" id="SSF47413">
    <property type="entry name" value="lambda repressor-like DNA-binding domains"/>
    <property type="match status" value="1"/>
</dbReference>
<dbReference type="Pfam" id="PF13443">
    <property type="entry name" value="HTH_26"/>
    <property type="match status" value="1"/>
</dbReference>
<accession>A0A1E7Z3A5</accession>
<protein>
    <submittedName>
        <fullName evidence="3">Helix-turn-helix family protein</fullName>
    </submittedName>
    <submittedName>
        <fullName evidence="2">Transcriptional regulator</fullName>
    </submittedName>
</protein>
<dbReference type="SMART" id="SM00530">
    <property type="entry name" value="HTH_XRE"/>
    <property type="match status" value="2"/>
</dbReference>
<gene>
    <name evidence="3" type="ORF">ACZ87_00138</name>
    <name evidence="2" type="ORF">BBW68_05965</name>
</gene>
<dbReference type="Proteomes" id="UP000243534">
    <property type="component" value="Unassembled WGS sequence"/>
</dbReference>
<dbReference type="Gene3D" id="1.10.260.40">
    <property type="entry name" value="lambda repressor-like DNA-binding domains"/>
    <property type="match status" value="1"/>
</dbReference>
<feature type="domain" description="HTH cro/C1-type" evidence="1">
    <location>
        <begin position="108"/>
        <end position="152"/>
    </location>
</feature>
<reference evidence="3 5" key="2">
    <citation type="submission" date="2018-04" db="EMBL/GenBank/DDBJ databases">
        <title>Genomes of the Obligate Erwinia dacicola and Facultative Enterobacter sp. OLF Endosymbionts of the Olive Fruit fly, Bactrocera oleae.</title>
        <authorList>
            <person name="Estes A.M."/>
            <person name="Hearn D.J."/>
            <person name="Agarwal S."/>
            <person name="Pierson E.A."/>
            <person name="Dunning-Hotopp J.C."/>
        </authorList>
    </citation>
    <scope>NUCLEOTIDE SEQUENCE [LARGE SCALE GENOMIC DNA]</scope>
    <source>
        <strain evidence="3 5">Oroville</strain>
    </source>
</reference>
<dbReference type="InterPro" id="IPR010982">
    <property type="entry name" value="Lambda_DNA-bd_dom_sf"/>
</dbReference>
<dbReference type="EMBL" id="LJAM02000005">
    <property type="protein sequence ID" value="RAP73032.1"/>
    <property type="molecule type" value="Genomic_DNA"/>
</dbReference>
<proteinExistence type="predicted"/>
<evidence type="ECO:0000313" key="2">
    <source>
        <dbReference type="EMBL" id="OFC63267.1"/>
    </source>
</evidence>
<reference evidence="2 4" key="1">
    <citation type="submission" date="2016-07" db="EMBL/GenBank/DDBJ databases">
        <authorList>
            <person name="Yuval B."/>
        </authorList>
    </citation>
    <scope>NUCLEOTIDE SEQUENCE [LARGE SCALE GENOMIC DNA]</scope>
    <source>
        <strain evidence="2 4">IL</strain>
    </source>
</reference>
<dbReference type="Proteomes" id="UP000244334">
    <property type="component" value="Unassembled WGS sequence"/>
</dbReference>
<organism evidence="2 4">
    <name type="scientific">Candidatus Erwinia dacicola</name>
    <dbReference type="NCBI Taxonomy" id="252393"/>
    <lineage>
        <taxon>Bacteria</taxon>
        <taxon>Pseudomonadati</taxon>
        <taxon>Pseudomonadota</taxon>
        <taxon>Gammaproteobacteria</taxon>
        <taxon>Enterobacterales</taxon>
        <taxon>Erwiniaceae</taxon>
        <taxon>Erwinia</taxon>
    </lineage>
</organism>
<dbReference type="RefSeq" id="WP_070133974.1">
    <property type="nucleotide sequence ID" value="NZ_LJAM02000005.1"/>
</dbReference>
<evidence type="ECO:0000313" key="4">
    <source>
        <dbReference type="Proteomes" id="UP000243534"/>
    </source>
</evidence>
<name>A0A1E7Z3A5_9GAMM</name>
<dbReference type="CDD" id="cd00093">
    <property type="entry name" value="HTH_XRE"/>
    <property type="match status" value="1"/>
</dbReference>
<feature type="domain" description="HTH cro/C1-type" evidence="1">
    <location>
        <begin position="24"/>
        <end position="67"/>
    </location>
</feature>